<dbReference type="AlphaFoldDB" id="A0AAV6TYV4"/>
<dbReference type="Proteomes" id="UP000827092">
    <property type="component" value="Unassembled WGS sequence"/>
</dbReference>
<sequence>MDRNVALPLPVSNTSKNAEKQKIQSKRNYAKLPKPKKAKRFGRAADASEKAAQLLTSIISSTTSECSLPPSNKKYKPDGKTSVHKKQMVFLGNMAVGQRGSSQVTCSKNPIVSKT</sequence>
<comment type="caution">
    <text evidence="2">The sequence shown here is derived from an EMBL/GenBank/DDBJ whole genome shotgun (WGS) entry which is preliminary data.</text>
</comment>
<feature type="region of interest" description="Disordered" evidence="1">
    <location>
        <begin position="1"/>
        <end position="24"/>
    </location>
</feature>
<dbReference type="EMBL" id="JAFNEN010000849">
    <property type="protein sequence ID" value="KAG8176733.1"/>
    <property type="molecule type" value="Genomic_DNA"/>
</dbReference>
<evidence type="ECO:0000256" key="1">
    <source>
        <dbReference type="SAM" id="MobiDB-lite"/>
    </source>
</evidence>
<keyword evidence="3" id="KW-1185">Reference proteome</keyword>
<name>A0AAV6TYV4_9ARAC</name>
<gene>
    <name evidence="2" type="ORF">JTE90_003364</name>
</gene>
<accession>A0AAV6TYV4</accession>
<evidence type="ECO:0000313" key="2">
    <source>
        <dbReference type="EMBL" id="KAG8176733.1"/>
    </source>
</evidence>
<organism evidence="2 3">
    <name type="scientific">Oedothorax gibbosus</name>
    <dbReference type="NCBI Taxonomy" id="931172"/>
    <lineage>
        <taxon>Eukaryota</taxon>
        <taxon>Metazoa</taxon>
        <taxon>Ecdysozoa</taxon>
        <taxon>Arthropoda</taxon>
        <taxon>Chelicerata</taxon>
        <taxon>Arachnida</taxon>
        <taxon>Araneae</taxon>
        <taxon>Araneomorphae</taxon>
        <taxon>Entelegynae</taxon>
        <taxon>Araneoidea</taxon>
        <taxon>Linyphiidae</taxon>
        <taxon>Erigoninae</taxon>
        <taxon>Oedothorax</taxon>
    </lineage>
</organism>
<reference evidence="2 3" key="1">
    <citation type="journal article" date="2022" name="Nat. Ecol. Evol.">
        <title>A masculinizing supergene underlies an exaggerated male reproductive morph in a spider.</title>
        <authorList>
            <person name="Hendrickx F."/>
            <person name="De Corte Z."/>
            <person name="Sonet G."/>
            <person name="Van Belleghem S.M."/>
            <person name="Kostlbacher S."/>
            <person name="Vangestel C."/>
        </authorList>
    </citation>
    <scope>NUCLEOTIDE SEQUENCE [LARGE SCALE GENOMIC DNA]</scope>
    <source>
        <strain evidence="2">W744_W776</strain>
    </source>
</reference>
<protein>
    <submittedName>
        <fullName evidence="2">Uncharacterized protein</fullName>
    </submittedName>
</protein>
<proteinExistence type="predicted"/>
<evidence type="ECO:0000313" key="3">
    <source>
        <dbReference type="Proteomes" id="UP000827092"/>
    </source>
</evidence>